<reference evidence="8 9" key="1">
    <citation type="submission" date="2019-02" db="EMBL/GenBank/DDBJ databases">
        <title>Genomic Encyclopedia of Type Strains, Phase IV (KMG-IV): sequencing the most valuable type-strain genomes for metagenomic binning, comparative biology and taxonomic classification.</title>
        <authorList>
            <person name="Goeker M."/>
        </authorList>
    </citation>
    <scope>NUCLEOTIDE SEQUENCE [LARGE SCALE GENOMIC DNA]</scope>
    <source>
        <strain evidence="8 9">DSM 45622</strain>
    </source>
</reference>
<evidence type="ECO:0000256" key="3">
    <source>
        <dbReference type="ARBA" id="ARBA00022692"/>
    </source>
</evidence>
<evidence type="ECO:0000256" key="2">
    <source>
        <dbReference type="ARBA" id="ARBA00022475"/>
    </source>
</evidence>
<dbReference type="Proteomes" id="UP000293638">
    <property type="component" value="Unassembled WGS sequence"/>
</dbReference>
<evidence type="ECO:0000256" key="6">
    <source>
        <dbReference type="SAM" id="Phobius"/>
    </source>
</evidence>
<dbReference type="GO" id="GO:0005886">
    <property type="term" value="C:plasma membrane"/>
    <property type="evidence" value="ECO:0007669"/>
    <property type="project" value="UniProtKB-SubCell"/>
</dbReference>
<dbReference type="EMBL" id="SGXD01000002">
    <property type="protein sequence ID" value="RZS89599.1"/>
    <property type="molecule type" value="Genomic_DNA"/>
</dbReference>
<dbReference type="AlphaFoldDB" id="A0A4V2F4K1"/>
<dbReference type="Pfam" id="PF06271">
    <property type="entry name" value="RDD"/>
    <property type="match status" value="1"/>
</dbReference>
<feature type="transmembrane region" description="Helical" evidence="6">
    <location>
        <begin position="51"/>
        <end position="70"/>
    </location>
</feature>
<feature type="transmembrane region" description="Helical" evidence="6">
    <location>
        <begin position="76"/>
        <end position="97"/>
    </location>
</feature>
<keyword evidence="9" id="KW-1185">Reference proteome</keyword>
<sequence>MAPIDRRTLGSWLEGPRAAAEQQGVVFRPRGERIGLPAEGPGSVAPLGRRLVGLLVDWFISGGVVQVAGGRPQDAAYGWAVLAVFAVLSTLSLAFVGRTPGHALLRLRLVDLRPRGPQALRVLLRQLLVCLVIPAVIWDADGRGLHDKAAGTVLVRR</sequence>
<comment type="caution">
    <text evidence="8">The sequence shown here is derived from an EMBL/GenBank/DDBJ whole genome shotgun (WGS) entry which is preliminary data.</text>
</comment>
<evidence type="ECO:0000256" key="5">
    <source>
        <dbReference type="ARBA" id="ARBA00023136"/>
    </source>
</evidence>
<evidence type="ECO:0000313" key="8">
    <source>
        <dbReference type="EMBL" id="RZS89599.1"/>
    </source>
</evidence>
<dbReference type="PIRSF" id="PIRSF021697">
    <property type="entry name" value="UCP021697"/>
    <property type="match status" value="1"/>
</dbReference>
<keyword evidence="3 6" id="KW-0812">Transmembrane</keyword>
<evidence type="ECO:0000313" key="9">
    <source>
        <dbReference type="Proteomes" id="UP000293638"/>
    </source>
</evidence>
<proteinExistence type="predicted"/>
<comment type="subcellular location">
    <subcellularLocation>
        <location evidence="1">Cell membrane</location>
        <topology evidence="1">Multi-pass membrane protein</topology>
    </subcellularLocation>
</comment>
<gene>
    <name evidence="8" type="ORF">EV189_1367</name>
</gene>
<protein>
    <submittedName>
        <fullName evidence="8">RDD family protein</fullName>
    </submittedName>
</protein>
<evidence type="ECO:0000259" key="7">
    <source>
        <dbReference type="Pfam" id="PF06271"/>
    </source>
</evidence>
<accession>A0A4V2F4K1</accession>
<dbReference type="RefSeq" id="WP_231116141.1">
    <property type="nucleotide sequence ID" value="NZ_SGXD01000002.1"/>
</dbReference>
<dbReference type="InterPro" id="IPR051791">
    <property type="entry name" value="Pra-immunoreactive"/>
</dbReference>
<dbReference type="InterPro" id="IPR010432">
    <property type="entry name" value="RDD"/>
</dbReference>
<dbReference type="PANTHER" id="PTHR36115:SF6">
    <property type="entry name" value="PROLINE-RICH ANTIGEN HOMOLOG"/>
    <property type="match status" value="1"/>
</dbReference>
<keyword evidence="4 6" id="KW-1133">Transmembrane helix</keyword>
<dbReference type="PANTHER" id="PTHR36115">
    <property type="entry name" value="PROLINE-RICH ANTIGEN HOMOLOG-RELATED"/>
    <property type="match status" value="1"/>
</dbReference>
<keyword evidence="2" id="KW-1003">Cell membrane</keyword>
<evidence type="ECO:0000256" key="4">
    <source>
        <dbReference type="ARBA" id="ARBA00022989"/>
    </source>
</evidence>
<organism evidence="8 9">
    <name type="scientific">Motilibacter rhizosphaerae</name>
    <dbReference type="NCBI Taxonomy" id="598652"/>
    <lineage>
        <taxon>Bacteria</taxon>
        <taxon>Bacillati</taxon>
        <taxon>Actinomycetota</taxon>
        <taxon>Actinomycetes</taxon>
        <taxon>Motilibacterales</taxon>
        <taxon>Motilibacteraceae</taxon>
        <taxon>Motilibacter</taxon>
    </lineage>
</organism>
<name>A0A4V2F4K1_9ACTN</name>
<feature type="domain" description="RDD" evidence="7">
    <location>
        <begin position="45"/>
        <end position="151"/>
    </location>
</feature>
<keyword evidence="5 6" id="KW-0472">Membrane</keyword>
<dbReference type="InterPro" id="IPR016795">
    <property type="entry name" value="UCP021697"/>
</dbReference>
<evidence type="ECO:0000256" key="1">
    <source>
        <dbReference type="ARBA" id="ARBA00004651"/>
    </source>
</evidence>